<dbReference type="SUPFAM" id="SSF56300">
    <property type="entry name" value="Metallo-dependent phosphatases"/>
    <property type="match status" value="1"/>
</dbReference>
<reference evidence="1 2" key="1">
    <citation type="submission" date="2016-02" db="EMBL/GenBank/DDBJ databases">
        <title>Secondary metabolites in Legionella.</title>
        <authorList>
            <person name="Tobias N.J."/>
            <person name="Bode H.B."/>
        </authorList>
    </citation>
    <scope>NUCLEOTIDE SEQUENCE [LARGE SCALE GENOMIC DNA]</scope>
    <source>
        <strain evidence="1 2">DSM 19216</strain>
    </source>
</reference>
<protein>
    <submittedName>
        <fullName evidence="1">UDP-2,3-diacylglucosamine hydrolase</fullName>
    </submittedName>
</protein>
<dbReference type="GO" id="GO:0016787">
    <property type="term" value="F:hydrolase activity"/>
    <property type="evidence" value="ECO:0007669"/>
    <property type="project" value="UniProtKB-KW"/>
</dbReference>
<dbReference type="AlphaFoldDB" id="A0A1E5JNM9"/>
<keyword evidence="2" id="KW-1185">Reference proteome</keyword>
<accession>A0A1E5JNM9</accession>
<proteinExistence type="predicted"/>
<dbReference type="InterPro" id="IPR029052">
    <property type="entry name" value="Metallo-depent_PP-like"/>
</dbReference>
<dbReference type="EMBL" id="LSOG01000073">
    <property type="protein sequence ID" value="OEH46131.1"/>
    <property type="molecule type" value="Genomic_DNA"/>
</dbReference>
<gene>
    <name evidence="1" type="primary">lpxH_1</name>
    <name evidence="1" type="ORF">lpari_02864</name>
</gene>
<dbReference type="Proteomes" id="UP000095229">
    <property type="component" value="Unassembled WGS sequence"/>
</dbReference>
<evidence type="ECO:0000313" key="2">
    <source>
        <dbReference type="Proteomes" id="UP000095229"/>
    </source>
</evidence>
<evidence type="ECO:0000313" key="1">
    <source>
        <dbReference type="EMBL" id="OEH46131.1"/>
    </source>
</evidence>
<sequence>MNSNKSMEEMGVVTEEIIKHMSYYQVNILIHGHTHKPGMTSYQNSSKILKRYVLSDWDDKPQVLCYDNTKGLYFAHL</sequence>
<organism evidence="1 2">
    <name type="scientific">Legionella parisiensis</name>
    <dbReference type="NCBI Taxonomy" id="45071"/>
    <lineage>
        <taxon>Bacteria</taxon>
        <taxon>Pseudomonadati</taxon>
        <taxon>Pseudomonadota</taxon>
        <taxon>Gammaproteobacteria</taxon>
        <taxon>Legionellales</taxon>
        <taxon>Legionellaceae</taxon>
        <taxon>Legionella</taxon>
    </lineage>
</organism>
<dbReference type="PATRIC" id="fig|45071.7.peg.3061"/>
<name>A0A1E5JNM9_9GAMM</name>
<comment type="caution">
    <text evidence="1">The sequence shown here is derived from an EMBL/GenBank/DDBJ whole genome shotgun (WGS) entry which is preliminary data.</text>
</comment>
<keyword evidence="1" id="KW-0378">Hydrolase</keyword>